<dbReference type="Gene3D" id="3.40.50.11780">
    <property type="match status" value="2"/>
</dbReference>
<comment type="caution">
    <text evidence="1">The sequence shown here is derived from an EMBL/GenBank/DDBJ whole genome shotgun (WGS) entry which is preliminary data.</text>
</comment>
<dbReference type="EMBL" id="JACHGT010000003">
    <property type="protein sequence ID" value="MBB6033489.1"/>
    <property type="molecule type" value="Genomic_DNA"/>
</dbReference>
<reference evidence="1 2" key="1">
    <citation type="submission" date="2020-08" db="EMBL/GenBank/DDBJ databases">
        <title>Genomic Encyclopedia of Type Strains, Phase IV (KMG-IV): sequencing the most valuable type-strain genomes for metagenomic binning, comparative biology and taxonomic classification.</title>
        <authorList>
            <person name="Goeker M."/>
        </authorList>
    </citation>
    <scope>NUCLEOTIDE SEQUENCE [LARGE SCALE GENOMIC DNA]</scope>
    <source>
        <strain evidence="1 2">YIM 65646</strain>
    </source>
</reference>
<dbReference type="Proteomes" id="UP000548476">
    <property type="component" value="Unassembled WGS sequence"/>
</dbReference>
<keyword evidence="2" id="KW-1185">Reference proteome</keyword>
<dbReference type="PANTHER" id="PTHR35861">
    <property type="match status" value="1"/>
</dbReference>
<organism evidence="1 2">
    <name type="scientific">Phytomonospora endophytica</name>
    <dbReference type="NCBI Taxonomy" id="714109"/>
    <lineage>
        <taxon>Bacteria</taxon>
        <taxon>Bacillati</taxon>
        <taxon>Actinomycetota</taxon>
        <taxon>Actinomycetes</taxon>
        <taxon>Micromonosporales</taxon>
        <taxon>Micromonosporaceae</taxon>
        <taxon>Phytomonospora</taxon>
    </lineage>
</organism>
<dbReference type="AlphaFoldDB" id="A0A841FLK8"/>
<gene>
    <name evidence="1" type="ORF">HNR73_001339</name>
</gene>
<protein>
    <submittedName>
        <fullName evidence="1">Phage tail sheath protein FI</fullName>
    </submittedName>
</protein>
<sequence length="794" mass="81108">MSINLGVTVVEVDGRSAPTITAAPTSVAGFVVRSQRGAPDRAVRIRGFADFTANFGSYHPKAFGAYAVRGFFDNGGSDAYVVRVVGAGATAATADVNDRAGTPVPTLRLRAGARGAADPGAWGNALAVAVEPNPLGSASVPAQVIGATAEPFVLTDGATVQFTVTTRGADQVATVTFHTSDFATIGAASAQEVAAVINRQTTAVRAAVTPDGHVAAAVVSTDPRVWSRLAVTAPASLGFTGGNANSDNGIPAGRTSIALSSASGFRTGSAVKFATRGHVLAGAALAATVPGGSGVLVTPDGGAGETILFADTDFANPAAVTIGEVVAAINRQSVGFTAETTHNNRLALLSNRDGTGSTIALAAPAGPATDARAALGMTGATPVAGTQTFRELTAASETHRLIGWGALPAFPALPAVAARVSSVEFDLVVRRDGAEVERFSSLSMVDSHGSYVEAVVNDPAGGSSYIVATDLDSASGAGLDAPAAGTYPLLTGSDGADPADTAFLGDPAVRTGLEALNGASIQLLACPETTSVGVAAGCIAYCERRGDAMFVGTVPYDFDIEGAKAYAAGLRGRKVFGALYGPWIQVVNPDPVAAAVQPLVWIPPVGQVLGTYARIADARGVWKAPGGDEARLSDALGVEYDMTDADHTDLVRNGGINGIRALPGAGIVVDASRTLSTDTRWLFVNVRRLFNFLKTSLRDGLTWVPQEPHSEELRKAVRLNVVTPFLLGLWRQGAFGSDPAEQVFTVKCDAENNPPADVANGIFTLEVYFYPAKPVEAILIIVGQQDSGASAAEA</sequence>
<dbReference type="InterPro" id="IPR052042">
    <property type="entry name" value="Tail_sheath_structural"/>
</dbReference>
<evidence type="ECO:0000313" key="2">
    <source>
        <dbReference type="Proteomes" id="UP000548476"/>
    </source>
</evidence>
<proteinExistence type="predicted"/>
<dbReference type="PANTHER" id="PTHR35861:SF1">
    <property type="entry name" value="PHAGE TAIL SHEATH PROTEIN"/>
    <property type="match status" value="1"/>
</dbReference>
<name>A0A841FLK8_9ACTN</name>
<evidence type="ECO:0000313" key="1">
    <source>
        <dbReference type="EMBL" id="MBB6033489.1"/>
    </source>
</evidence>
<accession>A0A841FLK8</accession>
<dbReference type="RefSeq" id="WP_184786399.1">
    <property type="nucleotide sequence ID" value="NZ_BONT01000015.1"/>
</dbReference>